<protein>
    <submittedName>
        <fullName evidence="2">Uncharacterized protein</fullName>
    </submittedName>
</protein>
<feature type="non-terminal residue" evidence="2">
    <location>
        <position position="138"/>
    </location>
</feature>
<organism evidence="2 3">
    <name type="scientific">Thelonectria olida</name>
    <dbReference type="NCBI Taxonomy" id="1576542"/>
    <lineage>
        <taxon>Eukaryota</taxon>
        <taxon>Fungi</taxon>
        <taxon>Dikarya</taxon>
        <taxon>Ascomycota</taxon>
        <taxon>Pezizomycotina</taxon>
        <taxon>Sordariomycetes</taxon>
        <taxon>Hypocreomycetidae</taxon>
        <taxon>Hypocreales</taxon>
        <taxon>Nectriaceae</taxon>
        <taxon>Thelonectria</taxon>
    </lineage>
</organism>
<accession>A0A9P9AE94</accession>
<dbReference type="EMBL" id="JAGPYM010000077">
    <property type="protein sequence ID" value="KAH6869232.1"/>
    <property type="molecule type" value="Genomic_DNA"/>
</dbReference>
<dbReference type="Proteomes" id="UP000777438">
    <property type="component" value="Unassembled WGS sequence"/>
</dbReference>
<feature type="compositionally biased region" description="Low complexity" evidence="1">
    <location>
        <begin position="129"/>
        <end position="138"/>
    </location>
</feature>
<dbReference type="AlphaFoldDB" id="A0A9P9AE94"/>
<name>A0A9P9AE94_9HYPO</name>
<feature type="region of interest" description="Disordered" evidence="1">
    <location>
        <begin position="98"/>
        <end position="138"/>
    </location>
</feature>
<keyword evidence="3" id="KW-1185">Reference proteome</keyword>
<comment type="caution">
    <text evidence="2">The sequence shown here is derived from an EMBL/GenBank/DDBJ whole genome shotgun (WGS) entry which is preliminary data.</text>
</comment>
<evidence type="ECO:0000313" key="2">
    <source>
        <dbReference type="EMBL" id="KAH6869232.1"/>
    </source>
</evidence>
<gene>
    <name evidence="2" type="ORF">B0T10DRAFT_418792</name>
</gene>
<evidence type="ECO:0000256" key="1">
    <source>
        <dbReference type="SAM" id="MobiDB-lite"/>
    </source>
</evidence>
<dbReference type="OrthoDB" id="5056722at2759"/>
<reference evidence="2 3" key="1">
    <citation type="journal article" date="2021" name="Nat. Commun.">
        <title>Genetic determinants of endophytism in the Arabidopsis root mycobiome.</title>
        <authorList>
            <person name="Mesny F."/>
            <person name="Miyauchi S."/>
            <person name="Thiergart T."/>
            <person name="Pickel B."/>
            <person name="Atanasova L."/>
            <person name="Karlsson M."/>
            <person name="Huettel B."/>
            <person name="Barry K.W."/>
            <person name="Haridas S."/>
            <person name="Chen C."/>
            <person name="Bauer D."/>
            <person name="Andreopoulos W."/>
            <person name="Pangilinan J."/>
            <person name="LaButti K."/>
            <person name="Riley R."/>
            <person name="Lipzen A."/>
            <person name="Clum A."/>
            <person name="Drula E."/>
            <person name="Henrissat B."/>
            <person name="Kohler A."/>
            <person name="Grigoriev I.V."/>
            <person name="Martin F.M."/>
            <person name="Hacquard S."/>
        </authorList>
    </citation>
    <scope>NUCLEOTIDE SEQUENCE [LARGE SCALE GENOMIC DNA]</scope>
    <source>
        <strain evidence="2 3">MPI-CAGE-CH-0241</strain>
    </source>
</reference>
<proteinExistence type="predicted"/>
<evidence type="ECO:0000313" key="3">
    <source>
        <dbReference type="Proteomes" id="UP000777438"/>
    </source>
</evidence>
<sequence>MPGRQWVQVLRRPGKHAVVCLDGYLSKDFDQDDEGSCHRRAAVQHLALFVPWESFLGEERDDINDIWARAREALHPRISCLVDNVQLLRRSAEDAKRDAKQWASSSGDGNLTGAHVEEAGAGQADEESASAYQSESAY</sequence>